<organism evidence="1">
    <name type="scientific">uncultured marine thaumarchaeote KM3_03_D08</name>
    <dbReference type="NCBI Taxonomy" id="1455960"/>
    <lineage>
        <taxon>Archaea</taxon>
        <taxon>Nitrososphaerota</taxon>
        <taxon>environmental samples</taxon>
    </lineage>
</organism>
<dbReference type="EMBL" id="KF900519">
    <property type="protein sequence ID" value="AIE97875.1"/>
    <property type="molecule type" value="Genomic_DNA"/>
</dbReference>
<evidence type="ECO:0008006" key="2">
    <source>
        <dbReference type="Google" id="ProtNLM"/>
    </source>
</evidence>
<dbReference type="InterPro" id="IPR036388">
    <property type="entry name" value="WH-like_DNA-bd_sf"/>
</dbReference>
<accession>A0A075G1I8</accession>
<protein>
    <recommendedName>
        <fullName evidence="2">Transcription regulator TrmB N-terminal domain-containing protein</fullName>
    </recommendedName>
</protein>
<name>A0A075G1I8_9ARCH</name>
<dbReference type="AlphaFoldDB" id="A0A075G1I8"/>
<sequence length="123" mass="14218">MLNHSQIEKILISEIKLTEIQAKIFLLVVTKGKMSSKQISENLEISSSDALDNSKNLMDLGAFIDMPNDEFEAMHPRFTAVNMYRKMCEREKIEFRKNLTVDNIGISLEKPYDDARTKYNKSK</sequence>
<reference evidence="1" key="1">
    <citation type="journal article" date="2014" name="Genome Biol. Evol.">
        <title>Pangenome evidence for extensive interdomain horizontal transfer affecting lineage core and shell genes in uncultured planktonic thaumarchaeota and euryarchaeota.</title>
        <authorList>
            <person name="Deschamps P."/>
            <person name="Zivanovic Y."/>
            <person name="Moreira D."/>
            <person name="Rodriguez-Valera F."/>
            <person name="Lopez-Garcia P."/>
        </authorList>
    </citation>
    <scope>NUCLEOTIDE SEQUENCE</scope>
</reference>
<dbReference type="Gene3D" id="1.10.10.10">
    <property type="entry name" value="Winged helix-like DNA-binding domain superfamily/Winged helix DNA-binding domain"/>
    <property type="match status" value="1"/>
</dbReference>
<proteinExistence type="predicted"/>
<evidence type="ECO:0000313" key="1">
    <source>
        <dbReference type="EMBL" id="AIE97875.1"/>
    </source>
</evidence>